<evidence type="ECO:0000313" key="2">
    <source>
        <dbReference type="EMBL" id="KAK4428866.1"/>
    </source>
</evidence>
<feature type="region of interest" description="Disordered" evidence="1">
    <location>
        <begin position="33"/>
        <end position="78"/>
    </location>
</feature>
<comment type="caution">
    <text evidence="2">The sequence shown here is derived from an EMBL/GenBank/DDBJ whole genome shotgun (WGS) entry which is preliminary data.</text>
</comment>
<proteinExistence type="predicted"/>
<protein>
    <submittedName>
        <fullName evidence="2">Uncharacterized protein</fullName>
    </submittedName>
</protein>
<feature type="region of interest" description="Disordered" evidence="1">
    <location>
        <begin position="92"/>
        <end position="114"/>
    </location>
</feature>
<name>A0AAE1YFE6_9LAMI</name>
<accession>A0AAE1YFE6</accession>
<sequence length="143" mass="15726">MPARPLGEPSSSPSLMDEPCRWSIRKAVERSCHLLDEPSSESEDSSDEEEEVAYSSLGAPDPFATPTPTPSPFQRPQEELDLIMETAMEALRNPPAPSEGIPVKESAEENAVSPKPTLVVPFLEEQPDFGRRSVWLGVYFTAI</sequence>
<dbReference type="AlphaFoldDB" id="A0AAE1YFE6"/>
<dbReference type="EMBL" id="JACGWO010000004">
    <property type="protein sequence ID" value="KAK4428866.1"/>
    <property type="molecule type" value="Genomic_DNA"/>
</dbReference>
<keyword evidence="3" id="KW-1185">Reference proteome</keyword>
<evidence type="ECO:0000313" key="3">
    <source>
        <dbReference type="Proteomes" id="UP001293254"/>
    </source>
</evidence>
<dbReference type="Proteomes" id="UP001293254">
    <property type="component" value="Unassembled WGS sequence"/>
</dbReference>
<feature type="compositionally biased region" description="Pro residues" evidence="1">
    <location>
        <begin position="63"/>
        <end position="73"/>
    </location>
</feature>
<gene>
    <name evidence="2" type="ORF">Salat_1186500</name>
</gene>
<evidence type="ECO:0000256" key="1">
    <source>
        <dbReference type="SAM" id="MobiDB-lite"/>
    </source>
</evidence>
<reference evidence="2" key="2">
    <citation type="journal article" date="2024" name="Plant">
        <title>Genomic evolution and insights into agronomic trait innovations of Sesamum species.</title>
        <authorList>
            <person name="Miao H."/>
            <person name="Wang L."/>
            <person name="Qu L."/>
            <person name="Liu H."/>
            <person name="Sun Y."/>
            <person name="Le M."/>
            <person name="Wang Q."/>
            <person name="Wei S."/>
            <person name="Zheng Y."/>
            <person name="Lin W."/>
            <person name="Duan Y."/>
            <person name="Cao H."/>
            <person name="Xiong S."/>
            <person name="Wang X."/>
            <person name="Wei L."/>
            <person name="Li C."/>
            <person name="Ma Q."/>
            <person name="Ju M."/>
            <person name="Zhao R."/>
            <person name="Li G."/>
            <person name="Mu C."/>
            <person name="Tian Q."/>
            <person name="Mei H."/>
            <person name="Zhang T."/>
            <person name="Gao T."/>
            <person name="Zhang H."/>
        </authorList>
    </citation>
    <scope>NUCLEOTIDE SEQUENCE</scope>
    <source>
        <strain evidence="2">3651</strain>
    </source>
</reference>
<feature type="compositionally biased region" description="Acidic residues" evidence="1">
    <location>
        <begin position="38"/>
        <end position="52"/>
    </location>
</feature>
<organism evidence="2 3">
    <name type="scientific">Sesamum alatum</name>
    <dbReference type="NCBI Taxonomy" id="300844"/>
    <lineage>
        <taxon>Eukaryota</taxon>
        <taxon>Viridiplantae</taxon>
        <taxon>Streptophyta</taxon>
        <taxon>Embryophyta</taxon>
        <taxon>Tracheophyta</taxon>
        <taxon>Spermatophyta</taxon>
        <taxon>Magnoliopsida</taxon>
        <taxon>eudicotyledons</taxon>
        <taxon>Gunneridae</taxon>
        <taxon>Pentapetalae</taxon>
        <taxon>asterids</taxon>
        <taxon>lamiids</taxon>
        <taxon>Lamiales</taxon>
        <taxon>Pedaliaceae</taxon>
        <taxon>Sesamum</taxon>
    </lineage>
</organism>
<reference evidence="2" key="1">
    <citation type="submission" date="2020-06" db="EMBL/GenBank/DDBJ databases">
        <authorList>
            <person name="Li T."/>
            <person name="Hu X."/>
            <person name="Zhang T."/>
            <person name="Song X."/>
            <person name="Zhang H."/>
            <person name="Dai N."/>
            <person name="Sheng W."/>
            <person name="Hou X."/>
            <person name="Wei L."/>
        </authorList>
    </citation>
    <scope>NUCLEOTIDE SEQUENCE</scope>
    <source>
        <strain evidence="2">3651</strain>
        <tissue evidence="2">Leaf</tissue>
    </source>
</reference>